<dbReference type="OrthoDB" id="1115642at2"/>
<name>A0A0L8V4N1_9BACT</name>
<keyword evidence="3" id="KW-1185">Reference proteome</keyword>
<accession>A0A0L8V4N1</accession>
<reference evidence="3" key="1">
    <citation type="submission" date="2015-07" db="EMBL/GenBank/DDBJ databases">
        <title>Genome sequencing of Sunxiuqinia dokdonensis strain SK.</title>
        <authorList>
            <person name="Ahn S."/>
            <person name="Kim B.-C."/>
        </authorList>
    </citation>
    <scope>NUCLEOTIDE SEQUENCE [LARGE SCALE GENOMIC DNA]</scope>
    <source>
        <strain evidence="3">SK</strain>
    </source>
</reference>
<protein>
    <recommendedName>
        <fullName evidence="4">Secreted protein</fullName>
    </recommendedName>
</protein>
<evidence type="ECO:0008006" key="4">
    <source>
        <dbReference type="Google" id="ProtNLM"/>
    </source>
</evidence>
<feature type="signal peptide" evidence="1">
    <location>
        <begin position="1"/>
        <end position="21"/>
    </location>
</feature>
<dbReference type="RefSeq" id="WP_157625009.1">
    <property type="nucleotide sequence ID" value="NZ_LGIA01000187.1"/>
</dbReference>
<proteinExistence type="predicted"/>
<evidence type="ECO:0000313" key="3">
    <source>
        <dbReference type="Proteomes" id="UP000036958"/>
    </source>
</evidence>
<dbReference type="EMBL" id="LGIA01000187">
    <property type="protein sequence ID" value="KOH43455.1"/>
    <property type="molecule type" value="Genomic_DNA"/>
</dbReference>
<comment type="caution">
    <text evidence="2">The sequence shown here is derived from an EMBL/GenBank/DDBJ whole genome shotgun (WGS) entry which is preliminary data.</text>
</comment>
<keyword evidence="1" id="KW-0732">Signal</keyword>
<sequence>MRKLLTIGFIFMLIFSQSLKAQQPHMTDELREARLDSLLNEVIFDDDELSFLFGVKKSFQFLYFRSSFDSRTFFAGREIGVQQHNLSGQLYYLHSKGFYAGVSGAWYSQLDPGYRTTILTGGYSNSLKKMDFFRYRFSYDYFLFNNDDPEFDPLYSSALNAGITLKSKSLGTRFDAYFLLGDDVGTSLSWDAFAYLDLVRLGTYDQIRLEPEVSLYFGSELVEYQLNEVIIDPVTNIGYDYYFEDAFGLMNLQLQLPLNIKYKRFDFEAAWIYNLPQTMGDGISYDESSFFRLSLGYILSL</sequence>
<evidence type="ECO:0000313" key="2">
    <source>
        <dbReference type="EMBL" id="KOH43455.1"/>
    </source>
</evidence>
<feature type="chain" id="PRO_5005591212" description="Secreted protein" evidence="1">
    <location>
        <begin position="22"/>
        <end position="301"/>
    </location>
</feature>
<evidence type="ECO:0000256" key="1">
    <source>
        <dbReference type="SAM" id="SignalP"/>
    </source>
</evidence>
<gene>
    <name evidence="2" type="ORF">NC99_37340</name>
</gene>
<dbReference type="Proteomes" id="UP000036958">
    <property type="component" value="Unassembled WGS sequence"/>
</dbReference>
<dbReference type="AlphaFoldDB" id="A0A0L8V4N1"/>
<organism evidence="2 3">
    <name type="scientific">Sunxiuqinia dokdonensis</name>
    <dbReference type="NCBI Taxonomy" id="1409788"/>
    <lineage>
        <taxon>Bacteria</taxon>
        <taxon>Pseudomonadati</taxon>
        <taxon>Bacteroidota</taxon>
        <taxon>Bacteroidia</taxon>
        <taxon>Marinilabiliales</taxon>
        <taxon>Prolixibacteraceae</taxon>
        <taxon>Sunxiuqinia</taxon>
    </lineage>
</organism>